<reference evidence="2" key="1">
    <citation type="submission" date="2019-12" db="EMBL/GenBank/DDBJ databases">
        <title>An insight into the sialome of adult female Ixodes ricinus ticks feeding for 6 days.</title>
        <authorList>
            <person name="Perner J."/>
            <person name="Ribeiro J.M.C."/>
        </authorList>
    </citation>
    <scope>NUCLEOTIDE SEQUENCE</scope>
    <source>
        <strain evidence="2">Semi-engorged</strain>
        <tissue evidence="2">Salivary glands</tissue>
    </source>
</reference>
<evidence type="ECO:0000256" key="1">
    <source>
        <dbReference type="SAM" id="SignalP"/>
    </source>
</evidence>
<dbReference type="EMBL" id="GIFC01006588">
    <property type="protein sequence ID" value="MXU88671.1"/>
    <property type="molecule type" value="Transcribed_RNA"/>
</dbReference>
<organism evidence="2">
    <name type="scientific">Ixodes ricinus</name>
    <name type="common">Common tick</name>
    <name type="synonym">Acarus ricinus</name>
    <dbReference type="NCBI Taxonomy" id="34613"/>
    <lineage>
        <taxon>Eukaryota</taxon>
        <taxon>Metazoa</taxon>
        <taxon>Ecdysozoa</taxon>
        <taxon>Arthropoda</taxon>
        <taxon>Chelicerata</taxon>
        <taxon>Arachnida</taxon>
        <taxon>Acari</taxon>
        <taxon>Parasitiformes</taxon>
        <taxon>Ixodida</taxon>
        <taxon>Ixodoidea</taxon>
        <taxon>Ixodidae</taxon>
        <taxon>Ixodinae</taxon>
        <taxon>Ixodes</taxon>
    </lineage>
</organism>
<protein>
    <submittedName>
        <fullName evidence="2">Putative secreted protein</fullName>
    </submittedName>
</protein>
<name>A0A6B0UCX9_IXORI</name>
<feature type="signal peptide" evidence="1">
    <location>
        <begin position="1"/>
        <end position="19"/>
    </location>
</feature>
<feature type="chain" id="PRO_5025468259" evidence="1">
    <location>
        <begin position="20"/>
        <end position="103"/>
    </location>
</feature>
<accession>A0A6B0UCX9</accession>
<evidence type="ECO:0000313" key="2">
    <source>
        <dbReference type="EMBL" id="MXU88671.1"/>
    </source>
</evidence>
<sequence>MAPVMCFVYMFLLSCFVDGRKGTVLVLLLDARSSAKHGRMPESCACTIKSFEWDRKIGLGFCMSRPRTNCDDRICRAFIYDGLGPVYYCFLERCTKVCDLHHF</sequence>
<keyword evidence="1" id="KW-0732">Signal</keyword>
<dbReference type="AlphaFoldDB" id="A0A6B0UCX9"/>
<proteinExistence type="predicted"/>